<reference evidence="1 2" key="1">
    <citation type="submission" date="2018-06" db="EMBL/GenBank/DDBJ databases">
        <title>Freshwater and sediment microbial communities from various areas in North America, analyzing microbe dynamics in response to fracking.</title>
        <authorList>
            <person name="Lamendella R."/>
        </authorList>
    </citation>
    <scope>NUCLEOTIDE SEQUENCE [LARGE SCALE GENOMIC DNA]</scope>
    <source>
        <strain evidence="1 2">97B</strain>
    </source>
</reference>
<dbReference type="Proteomes" id="UP000252118">
    <property type="component" value="Unassembled WGS sequence"/>
</dbReference>
<dbReference type="AlphaFoldDB" id="A0A366EIE4"/>
<protein>
    <submittedName>
        <fullName evidence="1">Uncharacterized protein</fullName>
    </submittedName>
</protein>
<name>A0A366EIE4_9BACI</name>
<evidence type="ECO:0000313" key="2">
    <source>
        <dbReference type="Proteomes" id="UP000252118"/>
    </source>
</evidence>
<accession>A0A366EIE4</accession>
<dbReference type="OrthoDB" id="2377175at2"/>
<organism evidence="1 2">
    <name type="scientific">Rossellomorea aquimaris</name>
    <dbReference type="NCBI Taxonomy" id="189382"/>
    <lineage>
        <taxon>Bacteria</taxon>
        <taxon>Bacillati</taxon>
        <taxon>Bacillota</taxon>
        <taxon>Bacilli</taxon>
        <taxon>Bacillales</taxon>
        <taxon>Bacillaceae</taxon>
        <taxon>Rossellomorea</taxon>
    </lineage>
</organism>
<comment type="caution">
    <text evidence="1">The sequence shown here is derived from an EMBL/GenBank/DDBJ whole genome shotgun (WGS) entry which is preliminary data.</text>
</comment>
<proteinExistence type="predicted"/>
<sequence length="60" mass="6983">MANPYHCCATCIHIQGVKTEQKTSYFCSRLGYETKTTYQFSCWEPKEEVLTLMKKRGIIS</sequence>
<dbReference type="EMBL" id="QNRJ01000017">
    <property type="protein sequence ID" value="RBP02182.1"/>
    <property type="molecule type" value="Genomic_DNA"/>
</dbReference>
<evidence type="ECO:0000313" key="1">
    <source>
        <dbReference type="EMBL" id="RBP02182.1"/>
    </source>
</evidence>
<gene>
    <name evidence="1" type="ORF">DET59_11757</name>
</gene>